<evidence type="ECO:0000313" key="7">
    <source>
        <dbReference type="Proteomes" id="UP000315369"/>
    </source>
</evidence>
<keyword evidence="3" id="KW-0238">DNA-binding</keyword>
<dbReference type="PANTHER" id="PTHR30579:SF3">
    <property type="entry name" value="TRANSCRIPTIONAL REGULATORY PROTEIN"/>
    <property type="match status" value="1"/>
</dbReference>
<evidence type="ECO:0000256" key="4">
    <source>
        <dbReference type="ARBA" id="ARBA00023163"/>
    </source>
</evidence>
<organism evidence="6 7">
    <name type="scientific">Myxococcus llanfairpwllgwyngyllgogerychwyrndrobwllllantysiliogogogochensis</name>
    <dbReference type="NCBI Taxonomy" id="2590453"/>
    <lineage>
        <taxon>Bacteria</taxon>
        <taxon>Pseudomonadati</taxon>
        <taxon>Myxococcota</taxon>
        <taxon>Myxococcia</taxon>
        <taxon>Myxococcales</taxon>
        <taxon>Cystobacterineae</taxon>
        <taxon>Myxococcaceae</taxon>
        <taxon>Myxococcus</taxon>
    </lineage>
</organism>
<dbReference type="EMBL" id="VIFM01000047">
    <property type="protein sequence ID" value="TQF15267.1"/>
    <property type="molecule type" value="Genomic_DNA"/>
</dbReference>
<name>A0A540X1X3_9BACT</name>
<dbReference type="OrthoDB" id="3252676at2"/>
<keyword evidence="2" id="KW-0805">Transcription regulation</keyword>
<feature type="domain" description="HTH lysR-type" evidence="5">
    <location>
        <begin position="3"/>
        <end position="59"/>
    </location>
</feature>
<dbReference type="InterPro" id="IPR050176">
    <property type="entry name" value="LTTR"/>
</dbReference>
<dbReference type="Pfam" id="PF00126">
    <property type="entry name" value="HTH_1"/>
    <property type="match status" value="1"/>
</dbReference>
<gene>
    <name evidence="6" type="ORF">FJV41_14415</name>
</gene>
<dbReference type="PANTHER" id="PTHR30579">
    <property type="entry name" value="TRANSCRIPTIONAL REGULATOR"/>
    <property type="match status" value="1"/>
</dbReference>
<dbReference type="RefSeq" id="WP_141643047.1">
    <property type="nucleotide sequence ID" value="NZ_VIFM01000047.1"/>
</dbReference>
<protein>
    <submittedName>
        <fullName evidence="6">LysR family transcriptional regulator</fullName>
    </submittedName>
</protein>
<evidence type="ECO:0000259" key="5">
    <source>
        <dbReference type="PROSITE" id="PS50931"/>
    </source>
</evidence>
<keyword evidence="7" id="KW-1185">Reference proteome</keyword>
<keyword evidence="4" id="KW-0804">Transcription</keyword>
<dbReference type="PROSITE" id="PS50931">
    <property type="entry name" value="HTH_LYSR"/>
    <property type="match status" value="1"/>
</dbReference>
<dbReference type="InterPro" id="IPR036390">
    <property type="entry name" value="WH_DNA-bd_sf"/>
</dbReference>
<dbReference type="GO" id="GO:0003677">
    <property type="term" value="F:DNA binding"/>
    <property type="evidence" value="ECO:0007669"/>
    <property type="project" value="UniProtKB-KW"/>
</dbReference>
<sequence length="276" mass="29973">MHISWDELQTIEALVRTGSVEAAGRELSLRHSSVSRRVAALEARLGTALFARGARLVPSALTLRIAERAATMRVAARDIEDFVGAERRGRERTVVITTSDVLAPLLFLALAKARPVQAVEVLVSDDELELLPGQVDLALRPGQNPSGALRGRRLGRLKVGVYRARGGAPDWLQPSVELRARASMSWWREVPKDVPGAVTCSSLLAMRDACSAGLGRAALPAFLAHGDARLQFERELDAGPPLWLLAPMARGIPKELREVQRDLFAALRATEGAFVE</sequence>
<dbReference type="AlphaFoldDB" id="A0A540X1X3"/>
<accession>A0A540X1X3</accession>
<dbReference type="SUPFAM" id="SSF53850">
    <property type="entry name" value="Periplasmic binding protein-like II"/>
    <property type="match status" value="1"/>
</dbReference>
<comment type="caution">
    <text evidence="6">The sequence shown here is derived from an EMBL/GenBank/DDBJ whole genome shotgun (WGS) entry which is preliminary data.</text>
</comment>
<evidence type="ECO:0000256" key="2">
    <source>
        <dbReference type="ARBA" id="ARBA00023015"/>
    </source>
</evidence>
<reference evidence="6 7" key="1">
    <citation type="submission" date="2019-06" db="EMBL/GenBank/DDBJ databases">
        <authorList>
            <person name="Livingstone P."/>
            <person name="Whitworth D."/>
        </authorList>
    </citation>
    <scope>NUCLEOTIDE SEQUENCE [LARGE SCALE GENOMIC DNA]</scope>
    <source>
        <strain evidence="6 7">AM401</strain>
    </source>
</reference>
<proteinExistence type="inferred from homology"/>
<dbReference type="Gene3D" id="3.40.190.290">
    <property type="match status" value="1"/>
</dbReference>
<evidence type="ECO:0000256" key="1">
    <source>
        <dbReference type="ARBA" id="ARBA00009437"/>
    </source>
</evidence>
<dbReference type="Proteomes" id="UP000315369">
    <property type="component" value="Unassembled WGS sequence"/>
</dbReference>
<evidence type="ECO:0000256" key="3">
    <source>
        <dbReference type="ARBA" id="ARBA00023125"/>
    </source>
</evidence>
<dbReference type="InterPro" id="IPR036388">
    <property type="entry name" value="WH-like_DNA-bd_sf"/>
</dbReference>
<evidence type="ECO:0000313" key="6">
    <source>
        <dbReference type="EMBL" id="TQF15267.1"/>
    </source>
</evidence>
<comment type="similarity">
    <text evidence="1">Belongs to the LysR transcriptional regulatory family.</text>
</comment>
<dbReference type="InterPro" id="IPR000847">
    <property type="entry name" value="LysR_HTH_N"/>
</dbReference>
<dbReference type="GO" id="GO:0003700">
    <property type="term" value="F:DNA-binding transcription factor activity"/>
    <property type="evidence" value="ECO:0007669"/>
    <property type="project" value="InterPro"/>
</dbReference>
<dbReference type="Gene3D" id="1.10.10.10">
    <property type="entry name" value="Winged helix-like DNA-binding domain superfamily/Winged helix DNA-binding domain"/>
    <property type="match status" value="1"/>
</dbReference>
<dbReference type="SUPFAM" id="SSF46785">
    <property type="entry name" value="Winged helix' DNA-binding domain"/>
    <property type="match status" value="1"/>
</dbReference>